<reference evidence="8" key="1">
    <citation type="submission" date="2025-08" db="UniProtKB">
        <authorList>
            <consortium name="Ensembl"/>
        </authorList>
    </citation>
    <scope>IDENTIFICATION</scope>
</reference>
<dbReference type="PROSITE" id="PS50850">
    <property type="entry name" value="MFS"/>
    <property type="match status" value="1"/>
</dbReference>
<dbReference type="InterPro" id="IPR005828">
    <property type="entry name" value="MFS_sugar_transport-like"/>
</dbReference>
<evidence type="ECO:0000256" key="6">
    <source>
        <dbReference type="SAM" id="Phobius"/>
    </source>
</evidence>
<evidence type="ECO:0000256" key="5">
    <source>
        <dbReference type="SAM" id="MobiDB-lite"/>
    </source>
</evidence>
<evidence type="ECO:0000313" key="9">
    <source>
        <dbReference type="Proteomes" id="UP000694545"/>
    </source>
</evidence>
<dbReference type="Pfam" id="PF00083">
    <property type="entry name" value="Sugar_tr"/>
    <property type="match status" value="1"/>
</dbReference>
<feature type="transmembrane region" description="Helical" evidence="6">
    <location>
        <begin position="407"/>
        <end position="426"/>
    </location>
</feature>
<dbReference type="Ensembl" id="ENSVKKT00000008328.1">
    <property type="protein sequence ID" value="ENSVKKP00000008115.1"/>
    <property type="gene ID" value="ENSVKKG00000005629.1"/>
</dbReference>
<name>A0A8D2JFQ0_VARKO</name>
<comment type="subcellular location">
    <subcellularLocation>
        <location evidence="1">Membrane</location>
        <topology evidence="1">Multi-pass membrane protein</topology>
    </subcellularLocation>
</comment>
<feature type="transmembrane region" description="Helical" evidence="6">
    <location>
        <begin position="349"/>
        <end position="368"/>
    </location>
</feature>
<keyword evidence="3 6" id="KW-1133">Transmembrane helix</keyword>
<evidence type="ECO:0000256" key="2">
    <source>
        <dbReference type="ARBA" id="ARBA00022692"/>
    </source>
</evidence>
<dbReference type="InterPro" id="IPR036259">
    <property type="entry name" value="MFS_trans_sf"/>
</dbReference>
<proteinExistence type="predicted"/>
<feature type="domain" description="Major facilitator superfamily (MFS) profile" evidence="7">
    <location>
        <begin position="89"/>
        <end position="516"/>
    </location>
</feature>
<evidence type="ECO:0000256" key="3">
    <source>
        <dbReference type="ARBA" id="ARBA00022989"/>
    </source>
</evidence>
<dbReference type="InterPro" id="IPR005829">
    <property type="entry name" value="Sugar_transporter_CS"/>
</dbReference>
<reference evidence="8" key="2">
    <citation type="submission" date="2025-09" db="UniProtKB">
        <authorList>
            <consortium name="Ensembl"/>
        </authorList>
    </citation>
    <scope>IDENTIFICATION</scope>
</reference>
<feature type="transmembrane region" description="Helical" evidence="6">
    <location>
        <begin position="494"/>
        <end position="511"/>
    </location>
</feature>
<dbReference type="InterPro" id="IPR020846">
    <property type="entry name" value="MFS_dom"/>
</dbReference>
<evidence type="ECO:0000256" key="4">
    <source>
        <dbReference type="ARBA" id="ARBA00023136"/>
    </source>
</evidence>
<sequence>MAFAEFLEQVGGMGRFQIIHTILLTIPVFLMASHNLLQNFTAAIPGHHCRIRLAENGSGSPNGTRLLAPGDLLRVGVPMSSKRQPEKCLRFVEAQWHFLDANATAANWTRVETEPCADGWVYDTSLYTSSIVMEWDLVCDMRKLREMAQSIYMAGVLVGALVLGRLADRFGRKALTIWSFLQMAVMGSCAAISPNFMSYCIFRFLAGMAHSGFGLSITCLIVEWIPTRSRTITIAFTGFSYTLGQILLAGLAYSIRNWRWLQFTVSAPFYFFLFYSWWFAESARWLILAGKPGPAVAVLQRVARINGREDAGARITPEVLLSSMEKELSTTKSSYTICDLVRTPVIRRIFCCISVVWFSTSFSYYGLAMNLQNFGVSIYLIQVIFGAIDIPAKVVVTITMSYLGRRISLSSFLFTAGVIIIVNIFLQTVRTALAVVGKGCLAAAFNCVFLFTTELYPTPVRQTGLGFGSTMARVGGIVAPLAVMTEDYYTPLPAILYGAVPILSGIAACFLPETLNVPLPDTIEDVENRWAVCHGEDGASAAPRPMGGTRPPGMPKGPCPLLSRPRLVFLLVGVPGQVRIGALAPLEARQREHAFRVGKGGSSRDRLGSPRGR</sequence>
<dbReference type="PANTHER" id="PTHR24064">
    <property type="entry name" value="SOLUTE CARRIER FAMILY 22 MEMBER"/>
    <property type="match status" value="1"/>
</dbReference>
<feature type="transmembrane region" description="Helical" evidence="6">
    <location>
        <begin position="174"/>
        <end position="195"/>
    </location>
</feature>
<dbReference type="Proteomes" id="UP000694545">
    <property type="component" value="Unplaced"/>
</dbReference>
<accession>A0A8D2JFQ0</accession>
<dbReference type="PROSITE" id="PS00216">
    <property type="entry name" value="SUGAR_TRANSPORT_1"/>
    <property type="match status" value="1"/>
</dbReference>
<dbReference type="AlphaFoldDB" id="A0A8D2JFQ0"/>
<dbReference type="Gene3D" id="1.20.1250.20">
    <property type="entry name" value="MFS general substrate transporter like domains"/>
    <property type="match status" value="1"/>
</dbReference>
<dbReference type="FunFam" id="1.20.1250.20:FF:000023">
    <property type="entry name" value="Solute carrier family 22 member 6"/>
    <property type="match status" value="1"/>
</dbReference>
<feature type="transmembrane region" description="Helical" evidence="6">
    <location>
        <begin position="201"/>
        <end position="222"/>
    </location>
</feature>
<feature type="transmembrane region" description="Helical" evidence="6">
    <location>
        <begin position="432"/>
        <end position="452"/>
    </location>
</feature>
<protein>
    <recommendedName>
        <fullName evidence="7">Major facilitator superfamily (MFS) profile domain-containing protein</fullName>
    </recommendedName>
</protein>
<evidence type="ECO:0000313" key="8">
    <source>
        <dbReference type="Ensembl" id="ENSVKKP00000008115.1"/>
    </source>
</evidence>
<feature type="transmembrane region" description="Helical" evidence="6">
    <location>
        <begin position="234"/>
        <end position="254"/>
    </location>
</feature>
<dbReference type="GO" id="GO:0022857">
    <property type="term" value="F:transmembrane transporter activity"/>
    <property type="evidence" value="ECO:0007669"/>
    <property type="project" value="InterPro"/>
</dbReference>
<feature type="transmembrane region" description="Helical" evidence="6">
    <location>
        <begin position="374"/>
        <end position="395"/>
    </location>
</feature>
<feature type="transmembrane region" description="Helical" evidence="6">
    <location>
        <begin position="150"/>
        <end position="167"/>
    </location>
</feature>
<feature type="region of interest" description="Disordered" evidence="5">
    <location>
        <begin position="594"/>
        <end position="613"/>
    </location>
</feature>
<feature type="transmembrane region" description="Helical" evidence="6">
    <location>
        <begin position="260"/>
        <end position="280"/>
    </location>
</feature>
<dbReference type="SUPFAM" id="SSF103473">
    <property type="entry name" value="MFS general substrate transporter"/>
    <property type="match status" value="1"/>
</dbReference>
<evidence type="ECO:0000256" key="1">
    <source>
        <dbReference type="ARBA" id="ARBA00004141"/>
    </source>
</evidence>
<organism evidence="8 9">
    <name type="scientific">Varanus komodoensis</name>
    <name type="common">Komodo dragon</name>
    <dbReference type="NCBI Taxonomy" id="61221"/>
    <lineage>
        <taxon>Eukaryota</taxon>
        <taxon>Metazoa</taxon>
        <taxon>Chordata</taxon>
        <taxon>Craniata</taxon>
        <taxon>Vertebrata</taxon>
        <taxon>Euteleostomi</taxon>
        <taxon>Lepidosauria</taxon>
        <taxon>Squamata</taxon>
        <taxon>Bifurcata</taxon>
        <taxon>Unidentata</taxon>
        <taxon>Episquamata</taxon>
        <taxon>Toxicofera</taxon>
        <taxon>Anguimorpha</taxon>
        <taxon>Paleoanguimorpha</taxon>
        <taxon>Varanoidea</taxon>
        <taxon>Varanidae</taxon>
        <taxon>Varanus</taxon>
    </lineage>
</organism>
<keyword evidence="4 6" id="KW-0472">Membrane</keyword>
<keyword evidence="9" id="KW-1185">Reference proteome</keyword>
<dbReference type="GO" id="GO:0016020">
    <property type="term" value="C:membrane"/>
    <property type="evidence" value="ECO:0007669"/>
    <property type="project" value="UniProtKB-SubCell"/>
</dbReference>
<keyword evidence="2 6" id="KW-0812">Transmembrane</keyword>
<feature type="compositionally biased region" description="Basic and acidic residues" evidence="5">
    <location>
        <begin position="602"/>
        <end position="613"/>
    </location>
</feature>
<evidence type="ECO:0000259" key="7">
    <source>
        <dbReference type="PROSITE" id="PS50850"/>
    </source>
</evidence>